<dbReference type="PROSITE" id="PS51197">
    <property type="entry name" value="HTH_RRF2_2"/>
    <property type="match status" value="1"/>
</dbReference>
<keyword evidence="3" id="KW-1185">Reference proteome</keyword>
<dbReference type="InterPro" id="IPR036390">
    <property type="entry name" value="WH_DNA-bd_sf"/>
</dbReference>
<proteinExistence type="predicted"/>
<dbReference type="NCBIfam" id="TIGR00738">
    <property type="entry name" value="rrf2_super"/>
    <property type="match status" value="1"/>
</dbReference>
<protein>
    <submittedName>
        <fullName evidence="2">Transcriptional regulator, BadM/Rrf2 family</fullName>
    </submittedName>
</protein>
<dbReference type="OrthoDB" id="9802344at2"/>
<reference evidence="3" key="1">
    <citation type="submission" date="2016-10" db="EMBL/GenBank/DDBJ databases">
        <authorList>
            <person name="Varghese N."/>
            <person name="Submissions S."/>
        </authorList>
    </citation>
    <scope>NUCLEOTIDE SEQUENCE [LARGE SCALE GENOMIC DNA]</scope>
    <source>
        <strain evidence="3">DSM 11593</strain>
    </source>
</reference>
<evidence type="ECO:0000313" key="3">
    <source>
        <dbReference type="Proteomes" id="UP000199125"/>
    </source>
</evidence>
<accession>A0A1H6MUM6</accession>
<dbReference type="InterPro" id="IPR000944">
    <property type="entry name" value="Tscrpt_reg_Rrf2"/>
</dbReference>
<dbReference type="EMBL" id="FNXG01000004">
    <property type="protein sequence ID" value="SEI05838.1"/>
    <property type="molecule type" value="Genomic_DNA"/>
</dbReference>
<sequence length="142" mass="15154">MLSQKSRHALHAMLFLTRKGASATAAEIAAAENIPHKFLEQILSQLRSRGLVIGKRGPTGGYVLSRDAAQISFAEVLRAIDGPLALAPCASRTEYRPCPDCRSVEECEIRPVLIAVRDATAARLEGTSLAQAAAGETPEFSP</sequence>
<dbReference type="Gene3D" id="1.10.10.10">
    <property type="entry name" value="Winged helix-like DNA-binding domain superfamily/Winged helix DNA-binding domain"/>
    <property type="match status" value="1"/>
</dbReference>
<dbReference type="InterPro" id="IPR036388">
    <property type="entry name" value="WH-like_DNA-bd_sf"/>
</dbReference>
<dbReference type="GO" id="GO:0003700">
    <property type="term" value="F:DNA-binding transcription factor activity"/>
    <property type="evidence" value="ECO:0007669"/>
    <property type="project" value="TreeGrafter"/>
</dbReference>
<dbReference type="AlphaFoldDB" id="A0A1H6MUM6"/>
<keyword evidence="1" id="KW-0238">DNA-binding</keyword>
<dbReference type="STRING" id="65735.SAMN04488075_2559"/>
<dbReference type="Pfam" id="PF02082">
    <property type="entry name" value="Rrf2"/>
    <property type="match status" value="1"/>
</dbReference>
<gene>
    <name evidence="2" type="ORF">SAMN04488075_2559</name>
</gene>
<dbReference type="GO" id="GO:0003677">
    <property type="term" value="F:DNA binding"/>
    <property type="evidence" value="ECO:0007669"/>
    <property type="project" value="UniProtKB-KW"/>
</dbReference>
<dbReference type="PANTHER" id="PTHR33221:SF5">
    <property type="entry name" value="HTH-TYPE TRANSCRIPTIONAL REGULATOR ISCR"/>
    <property type="match status" value="1"/>
</dbReference>
<dbReference type="GO" id="GO:0005829">
    <property type="term" value="C:cytosol"/>
    <property type="evidence" value="ECO:0007669"/>
    <property type="project" value="TreeGrafter"/>
</dbReference>
<dbReference type="RefSeq" id="WP_090848473.1">
    <property type="nucleotide sequence ID" value="NZ_FNXG01000004.1"/>
</dbReference>
<name>A0A1H6MUM6_9RHOB</name>
<evidence type="ECO:0000256" key="1">
    <source>
        <dbReference type="ARBA" id="ARBA00023125"/>
    </source>
</evidence>
<dbReference type="Proteomes" id="UP000199125">
    <property type="component" value="Unassembled WGS sequence"/>
</dbReference>
<organism evidence="2 3">
    <name type="scientific">Paracoccus alkenifer</name>
    <dbReference type="NCBI Taxonomy" id="65735"/>
    <lineage>
        <taxon>Bacteria</taxon>
        <taxon>Pseudomonadati</taxon>
        <taxon>Pseudomonadota</taxon>
        <taxon>Alphaproteobacteria</taxon>
        <taxon>Rhodobacterales</taxon>
        <taxon>Paracoccaceae</taxon>
        <taxon>Paracoccus</taxon>
    </lineage>
</organism>
<dbReference type="PANTHER" id="PTHR33221">
    <property type="entry name" value="WINGED HELIX-TURN-HELIX TRANSCRIPTIONAL REGULATOR, RRF2 FAMILY"/>
    <property type="match status" value="1"/>
</dbReference>
<evidence type="ECO:0000313" key="2">
    <source>
        <dbReference type="EMBL" id="SEI05838.1"/>
    </source>
</evidence>
<dbReference type="SUPFAM" id="SSF46785">
    <property type="entry name" value="Winged helix' DNA-binding domain"/>
    <property type="match status" value="1"/>
</dbReference>